<name>A0A6P9BDF6_PANGU</name>
<dbReference type="RefSeq" id="XP_034269297.1">
    <property type="nucleotide sequence ID" value="XM_034413406.2"/>
</dbReference>
<dbReference type="CTD" id="109305597"/>
<dbReference type="InterPro" id="IPR036364">
    <property type="entry name" value="SEA_dom_sf"/>
</dbReference>
<evidence type="ECO:0000256" key="1">
    <source>
        <dbReference type="SAM" id="MobiDB-lite"/>
    </source>
</evidence>
<dbReference type="InParanoid" id="A0A6P9BDF6"/>
<sequence length="228" mass="25961">MDAVNGLLPAQNQPGIELSRKDEERGEESEFLQEETLRSAAAETSSLKSRSSIIFWKCKLWMIITSVFLVLILVIALSLILYSVVYIDEDEYWDLELIASGVPRNFSGIVNVKCPNPNVNLSESAYDVFSKNLNKRLNDVYSHSPGLGIYFISSEVISFSRENNIASYYLQFLVPIENADFMTYRMSEEFIMNILRQNIYDKQNISDLDIPECTDITLDPSSVTIKLI</sequence>
<organism evidence="3 4">
    <name type="scientific">Pantherophis guttatus</name>
    <name type="common">Corn snake</name>
    <name type="synonym">Elaphe guttata</name>
    <dbReference type="NCBI Taxonomy" id="94885"/>
    <lineage>
        <taxon>Eukaryota</taxon>
        <taxon>Metazoa</taxon>
        <taxon>Chordata</taxon>
        <taxon>Craniata</taxon>
        <taxon>Vertebrata</taxon>
        <taxon>Euteleostomi</taxon>
        <taxon>Lepidosauria</taxon>
        <taxon>Squamata</taxon>
        <taxon>Bifurcata</taxon>
        <taxon>Unidentata</taxon>
        <taxon>Episquamata</taxon>
        <taxon>Toxicofera</taxon>
        <taxon>Serpentes</taxon>
        <taxon>Colubroidea</taxon>
        <taxon>Colubridae</taxon>
        <taxon>Colubrinae</taxon>
        <taxon>Pantherophis</taxon>
    </lineage>
</organism>
<dbReference type="InterPro" id="IPR033223">
    <property type="entry name" value="TTMP"/>
</dbReference>
<dbReference type="GeneID" id="117663324"/>
<dbReference type="Proteomes" id="UP001652622">
    <property type="component" value="Unplaced"/>
</dbReference>
<dbReference type="OMA" id="DFMKYRM"/>
<dbReference type="AlphaFoldDB" id="A0A6P9BDF6"/>
<feature type="transmembrane region" description="Helical" evidence="2">
    <location>
        <begin position="60"/>
        <end position="82"/>
    </location>
</feature>
<accession>A0A6P9BDF6</accession>
<keyword evidence="3" id="KW-1185">Reference proteome</keyword>
<evidence type="ECO:0000313" key="3">
    <source>
        <dbReference type="Proteomes" id="UP001652622"/>
    </source>
</evidence>
<dbReference type="PANTHER" id="PTHR14636">
    <property type="entry name" value="TPA-INDUCED TRANSMEMBRANE PROTEIN"/>
    <property type="match status" value="1"/>
</dbReference>
<proteinExistence type="predicted"/>
<dbReference type="PANTHER" id="PTHR14636:SF1">
    <property type="entry name" value="TPA-INDUCED TRANSMEMBRANE PROTEIN"/>
    <property type="match status" value="1"/>
</dbReference>
<dbReference type="KEGG" id="pgut:117663324"/>
<dbReference type="Gene3D" id="3.30.70.960">
    <property type="entry name" value="SEA domain"/>
    <property type="match status" value="1"/>
</dbReference>
<dbReference type="OrthoDB" id="8879801at2759"/>
<evidence type="ECO:0000313" key="4">
    <source>
        <dbReference type="RefSeq" id="XP_034269297.1"/>
    </source>
</evidence>
<reference evidence="4" key="1">
    <citation type="submission" date="2025-08" db="UniProtKB">
        <authorList>
            <consortium name="RefSeq"/>
        </authorList>
    </citation>
    <scope>IDENTIFICATION</scope>
    <source>
        <tissue evidence="4">Blood</tissue>
    </source>
</reference>
<protein>
    <submittedName>
        <fullName evidence="4">TPA-induced transmembrane protein isoform X1</fullName>
    </submittedName>
</protein>
<keyword evidence="2 4" id="KW-0812">Transmembrane</keyword>
<gene>
    <name evidence="4" type="primary">CUNH3orf52</name>
</gene>
<keyword evidence="2" id="KW-0472">Membrane</keyword>
<evidence type="ECO:0000256" key="2">
    <source>
        <dbReference type="SAM" id="Phobius"/>
    </source>
</evidence>
<keyword evidence="2" id="KW-1133">Transmembrane helix</keyword>
<feature type="region of interest" description="Disordered" evidence="1">
    <location>
        <begin position="1"/>
        <end position="23"/>
    </location>
</feature>